<proteinExistence type="predicted"/>
<gene>
    <name evidence="1" type="ORF">CEXT_586181</name>
</gene>
<protein>
    <submittedName>
        <fullName evidence="1">Uncharacterized protein</fullName>
    </submittedName>
</protein>
<name>A0AAV4MN70_CAEEX</name>
<sequence length="159" mass="18803">MIRNNHWRRKDNVSPPLTGLCDAEKEITAYLLGVAMILRHVVTILNDRTVHLFTEQVATNGGNFSVELKVSQTTFPSNHPNVGRIWTARERLFRTALIWNRRWWKIPERRRCLRRRLMDIIASKCDPRNFHWSLEGALAEDLRQEQSLRRTVRLQFGFP</sequence>
<reference evidence="1 2" key="1">
    <citation type="submission" date="2021-06" db="EMBL/GenBank/DDBJ databases">
        <title>Caerostris extrusa draft genome.</title>
        <authorList>
            <person name="Kono N."/>
            <person name="Arakawa K."/>
        </authorList>
    </citation>
    <scope>NUCLEOTIDE SEQUENCE [LARGE SCALE GENOMIC DNA]</scope>
</reference>
<evidence type="ECO:0000313" key="2">
    <source>
        <dbReference type="Proteomes" id="UP001054945"/>
    </source>
</evidence>
<accession>A0AAV4MN70</accession>
<dbReference type="AlphaFoldDB" id="A0AAV4MN70"/>
<organism evidence="1 2">
    <name type="scientific">Caerostris extrusa</name>
    <name type="common">Bark spider</name>
    <name type="synonym">Caerostris bankana</name>
    <dbReference type="NCBI Taxonomy" id="172846"/>
    <lineage>
        <taxon>Eukaryota</taxon>
        <taxon>Metazoa</taxon>
        <taxon>Ecdysozoa</taxon>
        <taxon>Arthropoda</taxon>
        <taxon>Chelicerata</taxon>
        <taxon>Arachnida</taxon>
        <taxon>Araneae</taxon>
        <taxon>Araneomorphae</taxon>
        <taxon>Entelegynae</taxon>
        <taxon>Araneoidea</taxon>
        <taxon>Araneidae</taxon>
        <taxon>Caerostris</taxon>
    </lineage>
</organism>
<keyword evidence="2" id="KW-1185">Reference proteome</keyword>
<dbReference type="Proteomes" id="UP001054945">
    <property type="component" value="Unassembled WGS sequence"/>
</dbReference>
<comment type="caution">
    <text evidence="1">The sequence shown here is derived from an EMBL/GenBank/DDBJ whole genome shotgun (WGS) entry which is preliminary data.</text>
</comment>
<dbReference type="EMBL" id="BPLR01002451">
    <property type="protein sequence ID" value="GIX73861.1"/>
    <property type="molecule type" value="Genomic_DNA"/>
</dbReference>
<evidence type="ECO:0000313" key="1">
    <source>
        <dbReference type="EMBL" id="GIX73861.1"/>
    </source>
</evidence>